<evidence type="ECO:0000313" key="9">
    <source>
        <dbReference type="Proteomes" id="UP000239736"/>
    </source>
</evidence>
<keyword evidence="4 7" id="KW-0812">Transmembrane</keyword>
<name>A0A2S5JL32_9RHOB</name>
<keyword evidence="5 7" id="KW-1133">Transmembrane helix</keyword>
<dbReference type="GO" id="GO:0055085">
    <property type="term" value="P:transmembrane transport"/>
    <property type="evidence" value="ECO:0007669"/>
    <property type="project" value="InterPro"/>
</dbReference>
<feature type="transmembrane region" description="Helical" evidence="7">
    <location>
        <begin position="86"/>
        <end position="109"/>
    </location>
</feature>
<dbReference type="AlphaFoldDB" id="A0A2S5JL32"/>
<evidence type="ECO:0000313" key="8">
    <source>
        <dbReference type="EMBL" id="PPB82267.1"/>
    </source>
</evidence>
<feature type="transmembrane region" description="Helical" evidence="7">
    <location>
        <begin position="24"/>
        <end position="43"/>
    </location>
</feature>
<proteinExistence type="predicted"/>
<evidence type="ECO:0000256" key="4">
    <source>
        <dbReference type="ARBA" id="ARBA00022692"/>
    </source>
</evidence>
<feature type="transmembrane region" description="Helical" evidence="7">
    <location>
        <begin position="280"/>
        <end position="297"/>
    </location>
</feature>
<evidence type="ECO:0000256" key="5">
    <source>
        <dbReference type="ARBA" id="ARBA00022989"/>
    </source>
</evidence>
<comment type="subcellular location">
    <subcellularLocation>
        <location evidence="1">Membrane</location>
        <topology evidence="1">Multi-pass membrane protein</topology>
    </subcellularLocation>
</comment>
<dbReference type="Pfam" id="PF03547">
    <property type="entry name" value="Mem_trans"/>
    <property type="match status" value="2"/>
</dbReference>
<dbReference type="EMBL" id="PRDS01000001">
    <property type="protein sequence ID" value="PPB82267.1"/>
    <property type="molecule type" value="Genomic_DNA"/>
</dbReference>
<feature type="transmembrane region" description="Helical" evidence="7">
    <location>
        <begin position="191"/>
        <end position="214"/>
    </location>
</feature>
<evidence type="ECO:0008006" key="10">
    <source>
        <dbReference type="Google" id="ProtNLM"/>
    </source>
</evidence>
<feature type="transmembrane region" description="Helical" evidence="7">
    <location>
        <begin position="116"/>
        <end position="136"/>
    </location>
</feature>
<reference evidence="8 9" key="1">
    <citation type="submission" date="2018-01" db="EMBL/GenBank/DDBJ databases">
        <title>Genomic Encyclopedia of Archaeal and Bacterial Type Strains, Phase II (KMG-II): from individual species to whole genera.</title>
        <authorList>
            <person name="Goeker M."/>
        </authorList>
    </citation>
    <scope>NUCLEOTIDE SEQUENCE [LARGE SCALE GENOMIC DNA]</scope>
    <source>
        <strain evidence="8 9">DSM 12048</strain>
    </source>
</reference>
<evidence type="ECO:0000256" key="6">
    <source>
        <dbReference type="ARBA" id="ARBA00023136"/>
    </source>
</evidence>
<keyword evidence="3" id="KW-1003">Cell membrane</keyword>
<dbReference type="GO" id="GO:0016020">
    <property type="term" value="C:membrane"/>
    <property type="evidence" value="ECO:0007669"/>
    <property type="project" value="UniProtKB-SubCell"/>
</dbReference>
<keyword evidence="6 7" id="KW-0472">Membrane</keyword>
<accession>A0A2S5JL32</accession>
<protein>
    <recommendedName>
        <fullName evidence="10">AEC family transporter</fullName>
    </recommendedName>
</protein>
<keyword evidence="2" id="KW-0813">Transport</keyword>
<feature type="transmembrane region" description="Helical" evidence="7">
    <location>
        <begin position="148"/>
        <end position="170"/>
    </location>
</feature>
<gene>
    <name evidence="8" type="ORF">LV82_00194</name>
</gene>
<feature type="transmembrane region" description="Helical" evidence="7">
    <location>
        <begin position="220"/>
        <end position="238"/>
    </location>
</feature>
<organism evidence="8 9">
    <name type="scientific">Albidovulum inexpectatum</name>
    <dbReference type="NCBI Taxonomy" id="196587"/>
    <lineage>
        <taxon>Bacteria</taxon>
        <taxon>Pseudomonadati</taxon>
        <taxon>Pseudomonadota</taxon>
        <taxon>Alphaproteobacteria</taxon>
        <taxon>Rhodobacterales</taxon>
        <taxon>Paracoccaceae</taxon>
        <taxon>Albidovulum</taxon>
    </lineage>
</organism>
<dbReference type="InterPro" id="IPR004776">
    <property type="entry name" value="Mem_transp_PIN-like"/>
</dbReference>
<sequence>MSAQRMTAWCWNSTVSPVVLPFEALLDVTLPVFLVIGFGYAAVRSGVFPDASVDGLMRFAQGIAIPFLLFRAISTLDLQQTFQWPLLLSFYSGATAGFVAGIAGARLLFRRPWADSVAIGFCCLFSNSVLLGLPITERAYGSGALATNYAIIAIHAPFCYALGITTMEVVRHGGGGLLRTIRAVLMAMVRNALMIGIAAGFAVNLGGIQLPAVLTEAVDLIVRAALPAALFGLGGILVRYRPEGDMKTVLYISAVGLLLHPAITWSLGANLSLDQGQMRSAVVTAAMAPGVNAYLFANMYGVAKRVAATSVLVATALSILTATFWLSILG</sequence>
<dbReference type="Proteomes" id="UP000239736">
    <property type="component" value="Unassembled WGS sequence"/>
</dbReference>
<keyword evidence="9" id="KW-1185">Reference proteome</keyword>
<evidence type="ECO:0000256" key="7">
    <source>
        <dbReference type="SAM" id="Phobius"/>
    </source>
</evidence>
<evidence type="ECO:0000256" key="3">
    <source>
        <dbReference type="ARBA" id="ARBA00022475"/>
    </source>
</evidence>
<evidence type="ECO:0000256" key="2">
    <source>
        <dbReference type="ARBA" id="ARBA00022448"/>
    </source>
</evidence>
<evidence type="ECO:0000256" key="1">
    <source>
        <dbReference type="ARBA" id="ARBA00004141"/>
    </source>
</evidence>
<dbReference type="PANTHER" id="PTHR36838:SF3">
    <property type="entry name" value="TRANSPORTER AUXIN EFFLUX CARRIER EC FAMILY"/>
    <property type="match status" value="1"/>
</dbReference>
<feature type="transmembrane region" description="Helical" evidence="7">
    <location>
        <begin position="250"/>
        <end position="268"/>
    </location>
</feature>
<comment type="caution">
    <text evidence="8">The sequence shown here is derived from an EMBL/GenBank/DDBJ whole genome shotgun (WGS) entry which is preliminary data.</text>
</comment>
<dbReference type="PANTHER" id="PTHR36838">
    <property type="entry name" value="AUXIN EFFLUX CARRIER FAMILY PROTEIN"/>
    <property type="match status" value="1"/>
</dbReference>
<feature type="transmembrane region" description="Helical" evidence="7">
    <location>
        <begin position="306"/>
        <end position="328"/>
    </location>
</feature>